<evidence type="ECO:0000313" key="1">
    <source>
        <dbReference type="EMBL" id="SPF67342.1"/>
    </source>
</evidence>
<keyword evidence="2" id="KW-1185">Reference proteome</keyword>
<dbReference type="Pfam" id="PF02572">
    <property type="entry name" value="CobA_CobO_BtuR"/>
    <property type="match status" value="1"/>
</dbReference>
<dbReference type="InterPro" id="IPR003724">
    <property type="entry name" value="CblAdoTrfase_CobA"/>
</dbReference>
<dbReference type="Gene3D" id="3.40.50.300">
    <property type="entry name" value="P-loop containing nucleotide triphosphate hydrolases"/>
    <property type="match status" value="1"/>
</dbReference>
<dbReference type="EC" id="2.5.1.17" evidence="1"/>
<dbReference type="NCBIfam" id="TIGR00708">
    <property type="entry name" value="cobA"/>
    <property type="match status" value="1"/>
</dbReference>
<dbReference type="NCBIfam" id="NF004637">
    <property type="entry name" value="PRK05986.1"/>
    <property type="match status" value="1"/>
</dbReference>
<name>A0A375I002_9ACTN</name>
<dbReference type="PIRSF" id="PIRSF015617">
    <property type="entry name" value="Adensltrnsf_CobA"/>
    <property type="match status" value="1"/>
</dbReference>
<evidence type="ECO:0000313" key="2">
    <source>
        <dbReference type="Proteomes" id="UP000265962"/>
    </source>
</evidence>
<dbReference type="PANTHER" id="PTHR46638">
    <property type="entry name" value="CORRINOID ADENOSYLTRANSFERASE"/>
    <property type="match status" value="1"/>
</dbReference>
<sequence>MTSDRPELNRTVADPGITTADAAAGHAAAPSTARLRRKARLIVNTGDGKGKSTAAFGMGLRGWAHGWSIGVFQFVKSGKWPAGERLAYERLGALHEAEGVGGAVEWQCFGQGWSWLRGTDPADDEAMAQAGWAHVSALIEAQTHDLYILDEFTHVLARGWVDPQEAARLLAGRPGVQHVVITGRGCPQPIIDVADLVTSMDKIKHPFDKGERGQVGIEW</sequence>
<keyword evidence="1" id="KW-0808">Transferase</keyword>
<proteinExistence type="predicted"/>
<dbReference type="GO" id="GO:0005524">
    <property type="term" value="F:ATP binding"/>
    <property type="evidence" value="ECO:0007669"/>
    <property type="project" value="InterPro"/>
</dbReference>
<dbReference type="EMBL" id="OMOH01000001">
    <property type="protein sequence ID" value="SPF67342.1"/>
    <property type="molecule type" value="Genomic_DNA"/>
</dbReference>
<dbReference type="SUPFAM" id="SSF52540">
    <property type="entry name" value="P-loop containing nucleoside triphosphate hydrolases"/>
    <property type="match status" value="1"/>
</dbReference>
<dbReference type="GO" id="GO:0009236">
    <property type="term" value="P:cobalamin biosynthetic process"/>
    <property type="evidence" value="ECO:0007669"/>
    <property type="project" value="InterPro"/>
</dbReference>
<organism evidence="1 2">
    <name type="scientific">Propionibacterium ruminifibrarum</name>
    <dbReference type="NCBI Taxonomy" id="1962131"/>
    <lineage>
        <taxon>Bacteria</taxon>
        <taxon>Bacillati</taxon>
        <taxon>Actinomycetota</taxon>
        <taxon>Actinomycetes</taxon>
        <taxon>Propionibacteriales</taxon>
        <taxon>Propionibacteriaceae</taxon>
        <taxon>Propionibacterium</taxon>
    </lineage>
</organism>
<dbReference type="InterPro" id="IPR027417">
    <property type="entry name" value="P-loop_NTPase"/>
</dbReference>
<accession>A0A375I002</accession>
<dbReference type="AlphaFoldDB" id="A0A375I002"/>
<dbReference type="Proteomes" id="UP000265962">
    <property type="component" value="Unassembled WGS sequence"/>
</dbReference>
<protein>
    <submittedName>
        <fullName evidence="1">Cob(I)yrinic acid a,c-diamide adenosyltransferase</fullName>
        <ecNumber evidence="1">2.5.1.17</ecNumber>
    </submittedName>
</protein>
<dbReference type="PANTHER" id="PTHR46638:SF1">
    <property type="entry name" value="CORRINOID ADENOSYLTRANSFERASE"/>
    <property type="match status" value="1"/>
</dbReference>
<gene>
    <name evidence="1" type="ORF">PROPJV5_0353</name>
</gene>
<dbReference type="GO" id="GO:0008817">
    <property type="term" value="F:corrinoid adenosyltransferase activity"/>
    <property type="evidence" value="ECO:0007669"/>
    <property type="project" value="UniProtKB-EC"/>
</dbReference>
<dbReference type="RefSeq" id="WP_119714600.1">
    <property type="nucleotide sequence ID" value="NZ_OMOH01000001.1"/>
</dbReference>
<dbReference type="OrthoDB" id="9810309at2"/>
<reference evidence="2" key="1">
    <citation type="submission" date="2018-02" db="EMBL/GenBank/DDBJ databases">
        <authorList>
            <person name="Hornung B."/>
        </authorList>
    </citation>
    <scope>NUCLEOTIDE SEQUENCE [LARGE SCALE GENOMIC DNA]</scope>
</reference>